<dbReference type="EMBL" id="JAPFFK010000008">
    <property type="protein sequence ID" value="KAJ6748902.1"/>
    <property type="molecule type" value="Genomic_DNA"/>
</dbReference>
<protein>
    <submittedName>
        <fullName evidence="2">Uncharacterized protein</fullName>
    </submittedName>
</protein>
<keyword evidence="1" id="KW-0812">Transmembrane</keyword>
<accession>A0A9Q0ZWA2</accession>
<sequence length="117" mass="12839">MNGAGGDSMITIGSSHSSSAAIHRPAVRITVLFLGVLAVSCLVLYKLDSISMLYNLTSQVSFPFIILLQFTSLILFSWFNIYLKVFFSSSSSSSSSSPIYWRKPFKNSCSYVISCLS</sequence>
<evidence type="ECO:0000313" key="3">
    <source>
        <dbReference type="Proteomes" id="UP001151532"/>
    </source>
</evidence>
<dbReference type="OrthoDB" id="10489167at2759"/>
<evidence type="ECO:0000313" key="2">
    <source>
        <dbReference type="EMBL" id="KAJ6748902.1"/>
    </source>
</evidence>
<dbReference type="AlphaFoldDB" id="A0A9Q0ZWA2"/>
<reference evidence="2" key="1">
    <citation type="submission" date="2022-11" db="EMBL/GenBank/DDBJ databases">
        <authorList>
            <person name="Hyden B.L."/>
            <person name="Feng K."/>
            <person name="Yates T."/>
            <person name="Jawdy S."/>
            <person name="Smart L.B."/>
            <person name="Muchero W."/>
        </authorList>
    </citation>
    <scope>NUCLEOTIDE SEQUENCE</scope>
    <source>
        <tissue evidence="2">Shoot tip</tissue>
    </source>
</reference>
<proteinExistence type="predicted"/>
<evidence type="ECO:0000256" key="1">
    <source>
        <dbReference type="SAM" id="Phobius"/>
    </source>
</evidence>
<keyword evidence="1" id="KW-1133">Transmembrane helix</keyword>
<keyword evidence="1" id="KW-0472">Membrane</keyword>
<feature type="transmembrane region" description="Helical" evidence="1">
    <location>
        <begin position="60"/>
        <end position="83"/>
    </location>
</feature>
<comment type="caution">
    <text evidence="2">The sequence shown here is derived from an EMBL/GenBank/DDBJ whole genome shotgun (WGS) entry which is preliminary data.</text>
</comment>
<keyword evidence="3" id="KW-1185">Reference proteome</keyword>
<reference evidence="2" key="2">
    <citation type="journal article" date="2023" name="Int. J. Mol. Sci.">
        <title>De Novo Assembly and Annotation of 11 Diverse Shrub Willow (Salix) Genomes Reveals Novel Gene Organization in Sex-Linked Regions.</title>
        <authorList>
            <person name="Hyden B."/>
            <person name="Feng K."/>
            <person name="Yates T.B."/>
            <person name="Jawdy S."/>
            <person name="Cereghino C."/>
            <person name="Smart L.B."/>
            <person name="Muchero W."/>
        </authorList>
    </citation>
    <scope>NUCLEOTIDE SEQUENCE</scope>
    <source>
        <tissue evidence="2">Shoot tip</tissue>
    </source>
</reference>
<name>A0A9Q0ZWA2_SALPP</name>
<feature type="transmembrane region" description="Helical" evidence="1">
    <location>
        <begin position="26"/>
        <end position="45"/>
    </location>
</feature>
<gene>
    <name evidence="2" type="ORF">OIU79_029899</name>
</gene>
<dbReference type="Proteomes" id="UP001151532">
    <property type="component" value="Chromosome 12"/>
</dbReference>
<organism evidence="2 3">
    <name type="scientific">Salix purpurea</name>
    <name type="common">Purple osier willow</name>
    <dbReference type="NCBI Taxonomy" id="77065"/>
    <lineage>
        <taxon>Eukaryota</taxon>
        <taxon>Viridiplantae</taxon>
        <taxon>Streptophyta</taxon>
        <taxon>Embryophyta</taxon>
        <taxon>Tracheophyta</taxon>
        <taxon>Spermatophyta</taxon>
        <taxon>Magnoliopsida</taxon>
        <taxon>eudicotyledons</taxon>
        <taxon>Gunneridae</taxon>
        <taxon>Pentapetalae</taxon>
        <taxon>rosids</taxon>
        <taxon>fabids</taxon>
        <taxon>Malpighiales</taxon>
        <taxon>Salicaceae</taxon>
        <taxon>Saliceae</taxon>
        <taxon>Salix</taxon>
    </lineage>
</organism>